<dbReference type="Proteomes" id="UP001168821">
    <property type="component" value="Unassembled WGS sequence"/>
</dbReference>
<evidence type="ECO:0000313" key="2">
    <source>
        <dbReference type="Proteomes" id="UP001168821"/>
    </source>
</evidence>
<keyword evidence="2" id="KW-1185">Reference proteome</keyword>
<dbReference type="AlphaFoldDB" id="A0AA38IC16"/>
<dbReference type="EMBL" id="JALNTZ010000005">
    <property type="protein sequence ID" value="KAJ3652279.1"/>
    <property type="molecule type" value="Genomic_DNA"/>
</dbReference>
<sequence>MPWSSYKKQIEAAATVNLWKEEQKAAALVTALRSAALERLQTLYDKNISKCSALTSALELRFGDEHLKQVFATQLKTRTQKVGEFLQEFAAYVKKWCV</sequence>
<evidence type="ECO:0000313" key="1">
    <source>
        <dbReference type="EMBL" id="KAJ3652279.1"/>
    </source>
</evidence>
<organism evidence="1 2">
    <name type="scientific">Zophobas morio</name>
    <dbReference type="NCBI Taxonomy" id="2755281"/>
    <lineage>
        <taxon>Eukaryota</taxon>
        <taxon>Metazoa</taxon>
        <taxon>Ecdysozoa</taxon>
        <taxon>Arthropoda</taxon>
        <taxon>Hexapoda</taxon>
        <taxon>Insecta</taxon>
        <taxon>Pterygota</taxon>
        <taxon>Neoptera</taxon>
        <taxon>Endopterygota</taxon>
        <taxon>Coleoptera</taxon>
        <taxon>Polyphaga</taxon>
        <taxon>Cucujiformia</taxon>
        <taxon>Tenebrionidae</taxon>
        <taxon>Zophobas</taxon>
    </lineage>
</organism>
<proteinExistence type="predicted"/>
<dbReference type="PANTHER" id="PTHR45823:SF1">
    <property type="entry name" value="T-SNARE COILED-COIL HOMOLOGY DOMAIN-CONTAINING PROTEIN"/>
    <property type="match status" value="1"/>
</dbReference>
<name>A0AA38IC16_9CUCU</name>
<comment type="caution">
    <text evidence="1">The sequence shown here is derived from an EMBL/GenBank/DDBJ whole genome shotgun (WGS) entry which is preliminary data.</text>
</comment>
<protein>
    <submittedName>
        <fullName evidence="1">Uncharacterized protein</fullName>
    </submittedName>
</protein>
<reference evidence="1" key="1">
    <citation type="journal article" date="2023" name="G3 (Bethesda)">
        <title>Whole genome assemblies of Zophobas morio and Tenebrio molitor.</title>
        <authorList>
            <person name="Kaur S."/>
            <person name="Stinson S.A."/>
            <person name="diCenzo G.C."/>
        </authorList>
    </citation>
    <scope>NUCLEOTIDE SEQUENCE</scope>
    <source>
        <strain evidence="1">QUZm001</strain>
    </source>
</reference>
<accession>A0AA38IC16</accession>
<dbReference type="PANTHER" id="PTHR45823">
    <property type="entry name" value="T-SNARE COILED-COIL HOMOLOGY DOMAIN-CONTAINING PROTEIN"/>
    <property type="match status" value="1"/>
</dbReference>
<gene>
    <name evidence="1" type="ORF">Zmor_018257</name>
</gene>